<dbReference type="InterPro" id="IPR020625">
    <property type="entry name" value="Schiff_base-form_aldolases_AS"/>
</dbReference>
<dbReference type="PRINTS" id="PR00146">
    <property type="entry name" value="DHPICSNTHASE"/>
</dbReference>
<accession>A0A517DW29</accession>
<evidence type="ECO:0000256" key="3">
    <source>
        <dbReference type="ARBA" id="ARBA00023270"/>
    </source>
</evidence>
<evidence type="ECO:0000256" key="5">
    <source>
        <dbReference type="PIRSR" id="PIRSR001365-1"/>
    </source>
</evidence>
<dbReference type="InterPro" id="IPR002220">
    <property type="entry name" value="DapA-like"/>
</dbReference>
<evidence type="ECO:0000313" key="7">
    <source>
        <dbReference type="EMBL" id="QDR81569.1"/>
    </source>
</evidence>
<dbReference type="SUPFAM" id="SSF51569">
    <property type="entry name" value="Aldolase"/>
    <property type="match status" value="1"/>
</dbReference>
<evidence type="ECO:0000313" key="8">
    <source>
        <dbReference type="Proteomes" id="UP000320776"/>
    </source>
</evidence>
<evidence type="ECO:0000256" key="4">
    <source>
        <dbReference type="PIRNR" id="PIRNR001365"/>
    </source>
</evidence>
<evidence type="ECO:0000256" key="1">
    <source>
        <dbReference type="ARBA" id="ARBA00007592"/>
    </source>
</evidence>
<dbReference type="InterPro" id="IPR013785">
    <property type="entry name" value="Aldolase_TIM"/>
</dbReference>
<dbReference type="KEGG" id="sted:SPTER_29550"/>
<feature type="binding site" evidence="6">
    <location>
        <position position="207"/>
    </location>
    <ligand>
        <name>pyruvate</name>
        <dbReference type="ChEBI" id="CHEBI:15361"/>
    </ligand>
</feature>
<dbReference type="Proteomes" id="UP000320776">
    <property type="component" value="Chromosome"/>
</dbReference>
<evidence type="ECO:0000256" key="2">
    <source>
        <dbReference type="ARBA" id="ARBA00023239"/>
    </source>
</evidence>
<dbReference type="CDD" id="cd00408">
    <property type="entry name" value="DHDPS-like"/>
    <property type="match status" value="1"/>
</dbReference>
<keyword evidence="8" id="KW-1185">Reference proteome</keyword>
<dbReference type="SMART" id="SM01130">
    <property type="entry name" value="DHDPS"/>
    <property type="match status" value="1"/>
</dbReference>
<evidence type="ECO:0000256" key="6">
    <source>
        <dbReference type="PIRSR" id="PIRSR001365-2"/>
    </source>
</evidence>
<dbReference type="PANTHER" id="PTHR12128">
    <property type="entry name" value="DIHYDRODIPICOLINATE SYNTHASE"/>
    <property type="match status" value="1"/>
</dbReference>
<dbReference type="EC" id="4.1.2.28" evidence="7"/>
<feature type="active site" description="Schiff-base intermediate with substrate" evidence="5">
    <location>
        <position position="162"/>
    </location>
</feature>
<dbReference type="RefSeq" id="WP_144351046.1">
    <property type="nucleotide sequence ID" value="NZ_CP036259.1"/>
</dbReference>
<organism evidence="7 8">
    <name type="scientific">Sporomusa termitida</name>
    <dbReference type="NCBI Taxonomy" id="2377"/>
    <lineage>
        <taxon>Bacteria</taxon>
        <taxon>Bacillati</taxon>
        <taxon>Bacillota</taxon>
        <taxon>Negativicutes</taxon>
        <taxon>Selenomonadales</taxon>
        <taxon>Sporomusaceae</taxon>
        <taxon>Sporomusa</taxon>
    </lineage>
</organism>
<dbReference type="OrthoDB" id="9782828at2"/>
<dbReference type="AlphaFoldDB" id="A0A517DW29"/>
<dbReference type="GO" id="GO:0008840">
    <property type="term" value="F:4-hydroxy-tetrahydrodipicolinate synthase activity"/>
    <property type="evidence" value="ECO:0007669"/>
    <property type="project" value="TreeGrafter"/>
</dbReference>
<dbReference type="GO" id="GO:0044281">
    <property type="term" value="P:small molecule metabolic process"/>
    <property type="evidence" value="ECO:0007669"/>
    <property type="project" value="UniProtKB-ARBA"/>
</dbReference>
<comment type="similarity">
    <text evidence="1 4">Belongs to the DapA family.</text>
</comment>
<feature type="active site" description="Proton donor/acceptor" evidence="5">
    <location>
        <position position="135"/>
    </location>
</feature>
<keyword evidence="2 4" id="KW-0456">Lyase</keyword>
<gene>
    <name evidence="7" type="primary">yjhH</name>
    <name evidence="7" type="ORF">SPTER_29550</name>
</gene>
<keyword evidence="3" id="KW-0704">Schiff base</keyword>
<dbReference type="GO" id="GO:0047440">
    <property type="term" value="F:2-dehydro-3-deoxy-D-pentonate aldolase activity"/>
    <property type="evidence" value="ECO:0007669"/>
    <property type="project" value="UniProtKB-EC"/>
</dbReference>
<dbReference type="PANTHER" id="PTHR12128:SF66">
    <property type="entry name" value="4-HYDROXY-2-OXOGLUTARATE ALDOLASE, MITOCHONDRIAL"/>
    <property type="match status" value="1"/>
</dbReference>
<dbReference type="PIRSF" id="PIRSF001365">
    <property type="entry name" value="DHDPS"/>
    <property type="match status" value="1"/>
</dbReference>
<dbReference type="PROSITE" id="PS00666">
    <property type="entry name" value="DHDPS_2"/>
    <property type="match status" value="1"/>
</dbReference>
<sequence>MFKPAGVYAAMLTPFKTDGDINEAVLRQMIDFMIAKGLHGVFPISSAGEFVHLSLAQCYRFMEVVVEQTRGRLAITPGVSSTCAENSIKLTRKAEELGCDGVVVCPPYYYPISQESLEKHFELVAGSTQLPVILYNIPLFAVPISADVVQRLSRRANIVGMKDSSGSMVDLMHYMDKVRGTGSDMNFLVGREEILAPALTAGACGCMTASAGIIPEIMVGIWEAWQAGDYVKANRVQQAMLPLIRAMFAAPFPVGFKAALEMRGFAMGPYKQPLSAGEEEKLQVVKAGIAAALQAVLTFIQQEGLDKTE</sequence>
<reference evidence="7 8" key="1">
    <citation type="submission" date="2019-02" db="EMBL/GenBank/DDBJ databases">
        <title>Closed genome of Sporomusa termitida DSM 4440.</title>
        <authorList>
            <person name="Poehlein A."/>
            <person name="Daniel R."/>
        </authorList>
    </citation>
    <scope>NUCLEOTIDE SEQUENCE [LARGE SCALE GENOMIC DNA]</scope>
    <source>
        <strain evidence="7 8">DSM 4440</strain>
    </source>
</reference>
<name>A0A517DW29_9FIRM</name>
<dbReference type="Gene3D" id="3.20.20.70">
    <property type="entry name" value="Aldolase class I"/>
    <property type="match status" value="1"/>
</dbReference>
<dbReference type="EMBL" id="CP036259">
    <property type="protein sequence ID" value="QDR81569.1"/>
    <property type="molecule type" value="Genomic_DNA"/>
</dbReference>
<dbReference type="Pfam" id="PF00701">
    <property type="entry name" value="DHDPS"/>
    <property type="match status" value="1"/>
</dbReference>
<protein>
    <submittedName>
        <fullName evidence="7">Putative 2-dehydro-3-deoxy-D-pentonate aldolase YjhH</fullName>
        <ecNumber evidence="7">4.1.2.28</ecNumber>
    </submittedName>
</protein>
<proteinExistence type="inferred from homology"/>